<dbReference type="Proteomes" id="UP000663981">
    <property type="component" value="Unassembled WGS sequence"/>
</dbReference>
<protein>
    <recommendedName>
        <fullName evidence="3">Phage protein</fullName>
    </recommendedName>
</protein>
<evidence type="ECO:0000313" key="2">
    <source>
        <dbReference type="Proteomes" id="UP000663981"/>
    </source>
</evidence>
<evidence type="ECO:0000313" key="1">
    <source>
        <dbReference type="EMBL" id="MBO1511157.1"/>
    </source>
</evidence>
<accession>A0ABS3MYQ7</accession>
<dbReference type="EMBL" id="JAGDEL010000003">
    <property type="protein sequence ID" value="MBO1511157.1"/>
    <property type="molecule type" value="Genomic_DNA"/>
</dbReference>
<keyword evidence="2" id="KW-1185">Reference proteome</keyword>
<name>A0ABS3MYQ7_9BACI</name>
<comment type="caution">
    <text evidence="1">The sequence shown here is derived from an EMBL/GenBank/DDBJ whole genome shotgun (WGS) entry which is preliminary data.</text>
</comment>
<proteinExistence type="predicted"/>
<reference evidence="1 2" key="1">
    <citation type="submission" date="2021-03" db="EMBL/GenBank/DDBJ databases">
        <title>Whole genome sequence of Metabacillus bambusae BG109.</title>
        <authorList>
            <person name="Jeong J.W."/>
        </authorList>
    </citation>
    <scope>NUCLEOTIDE SEQUENCE [LARGE SCALE GENOMIC DNA]</scope>
    <source>
        <strain evidence="1 2">BG109</strain>
    </source>
</reference>
<evidence type="ECO:0008006" key="3">
    <source>
        <dbReference type="Google" id="ProtNLM"/>
    </source>
</evidence>
<dbReference type="RefSeq" id="WP_207975911.1">
    <property type="nucleotide sequence ID" value="NZ_JAGDEL010000003.1"/>
</dbReference>
<sequence length="59" mass="6649">MGKYDIKTYDGTVIEVKSSPKNYYERVFSESEELLKDGFKGLNEALEKAENIAKKAVSS</sequence>
<gene>
    <name evidence="1" type="ORF">I7822_05620</name>
</gene>
<organism evidence="1 2">
    <name type="scientific">Metabacillus bambusae</name>
    <dbReference type="NCBI Taxonomy" id="2795218"/>
    <lineage>
        <taxon>Bacteria</taxon>
        <taxon>Bacillati</taxon>
        <taxon>Bacillota</taxon>
        <taxon>Bacilli</taxon>
        <taxon>Bacillales</taxon>
        <taxon>Bacillaceae</taxon>
        <taxon>Metabacillus</taxon>
    </lineage>
</organism>